<name>A0ABQ5TJA5_9BACI</name>
<dbReference type="SUPFAM" id="SSF55729">
    <property type="entry name" value="Acyl-CoA N-acyltransferases (Nat)"/>
    <property type="match status" value="1"/>
</dbReference>
<dbReference type="RefSeq" id="WP_260049023.1">
    <property type="nucleotide sequence ID" value="NZ_BSKO01000001.1"/>
</dbReference>
<dbReference type="InterPro" id="IPR016181">
    <property type="entry name" value="Acyl_CoA_acyltransferase"/>
</dbReference>
<evidence type="ECO:0000313" key="2">
    <source>
        <dbReference type="EMBL" id="GLO64542.1"/>
    </source>
</evidence>
<evidence type="ECO:0000313" key="3">
    <source>
        <dbReference type="Proteomes" id="UP001275436"/>
    </source>
</evidence>
<dbReference type="InterPro" id="IPR000182">
    <property type="entry name" value="GNAT_dom"/>
</dbReference>
<dbReference type="Pfam" id="PF00583">
    <property type="entry name" value="Acetyltransf_1"/>
    <property type="match status" value="1"/>
</dbReference>
<proteinExistence type="predicted"/>
<accession>A0ABQ5TJA5</accession>
<dbReference type="Gene3D" id="3.40.630.30">
    <property type="match status" value="1"/>
</dbReference>
<protein>
    <recommendedName>
        <fullName evidence="1">N-acetyltransferase domain-containing protein</fullName>
    </recommendedName>
</protein>
<feature type="domain" description="N-acetyltransferase" evidence="1">
    <location>
        <begin position="6"/>
        <end position="194"/>
    </location>
</feature>
<keyword evidence="3" id="KW-1185">Reference proteome</keyword>
<reference evidence="2 3" key="1">
    <citation type="submission" date="2023-02" db="EMBL/GenBank/DDBJ databases">
        <title>Oceanobacillus kimchii IFOP_LL358 isolated form Alexandrium catenella lab strain.</title>
        <authorList>
            <person name="Gajardo G."/>
            <person name="Ueki S."/>
            <person name="Maruyama F."/>
        </authorList>
    </citation>
    <scope>NUCLEOTIDE SEQUENCE [LARGE SCALE GENOMIC DNA]</scope>
    <source>
        <strain evidence="2 3">IFOP_LL358</strain>
    </source>
</reference>
<dbReference type="EMBL" id="BSKO01000001">
    <property type="protein sequence ID" value="GLO64542.1"/>
    <property type="molecule type" value="Genomic_DNA"/>
</dbReference>
<organism evidence="2 3">
    <name type="scientific">Oceanobacillus kimchii</name>
    <dbReference type="NCBI Taxonomy" id="746691"/>
    <lineage>
        <taxon>Bacteria</taxon>
        <taxon>Bacillati</taxon>
        <taxon>Bacillota</taxon>
        <taxon>Bacilli</taxon>
        <taxon>Bacillales</taxon>
        <taxon>Bacillaceae</taxon>
        <taxon>Oceanobacillus</taxon>
    </lineage>
</organism>
<gene>
    <name evidence="2" type="ORF">MACH08_03260</name>
</gene>
<evidence type="ECO:0000259" key="1">
    <source>
        <dbReference type="PROSITE" id="PS51186"/>
    </source>
</evidence>
<comment type="caution">
    <text evidence="2">The sequence shown here is derived from an EMBL/GenBank/DDBJ whole genome shotgun (WGS) entry which is preliminary data.</text>
</comment>
<dbReference type="Proteomes" id="UP001275436">
    <property type="component" value="Unassembled WGS sequence"/>
</dbReference>
<sequence>MYKSNVEVRLMKELNTDVRREVAQVFVDGYDKELSFLSKDEEKLVSAFQQMICPEVFYIGILDNEIVGILGCSNNKQRAITIKQEVLKEHFGSWKGRIAYRFMKDEFNSKLLFGNEAGYIECVATKEKSRGKGVSTALFNDMLVHAPHQHYMLEVVDTNVAARKMYSKLGFIETKRKKERFSSLKGFKERIYMERYS</sequence>
<dbReference type="PROSITE" id="PS51186">
    <property type="entry name" value="GNAT"/>
    <property type="match status" value="1"/>
</dbReference>